<name>A0A179G224_PURLI</name>
<organism evidence="1 2">
    <name type="scientific">Purpureocillium lilacinum</name>
    <name type="common">Paecilomyces lilacinus</name>
    <dbReference type="NCBI Taxonomy" id="33203"/>
    <lineage>
        <taxon>Eukaryota</taxon>
        <taxon>Fungi</taxon>
        <taxon>Dikarya</taxon>
        <taxon>Ascomycota</taxon>
        <taxon>Pezizomycotina</taxon>
        <taxon>Sordariomycetes</taxon>
        <taxon>Hypocreomycetidae</taxon>
        <taxon>Hypocreales</taxon>
        <taxon>Ophiocordycipitaceae</taxon>
        <taxon>Purpureocillium</taxon>
    </lineage>
</organism>
<accession>A0A179G224</accession>
<dbReference type="AlphaFoldDB" id="A0A179G224"/>
<reference evidence="1 2" key="1">
    <citation type="submission" date="2016-01" db="EMBL/GenBank/DDBJ databases">
        <title>Biosynthesis of antibiotic leucinostatins and their inhibition on Phytophthora in bio-control Purpureocillium lilacinum.</title>
        <authorList>
            <person name="Wang G."/>
            <person name="Liu Z."/>
            <person name="Lin R."/>
            <person name="Li E."/>
            <person name="Mao Z."/>
            <person name="Ling J."/>
            <person name="Yin W."/>
            <person name="Xie B."/>
        </authorList>
    </citation>
    <scope>NUCLEOTIDE SEQUENCE [LARGE SCALE GENOMIC DNA]</scope>
    <source>
        <strain evidence="1">PLBJ-1</strain>
    </source>
</reference>
<evidence type="ECO:0000313" key="2">
    <source>
        <dbReference type="Proteomes" id="UP000078240"/>
    </source>
</evidence>
<dbReference type="EMBL" id="LSBH01000010">
    <property type="protein sequence ID" value="OAQ71538.1"/>
    <property type="molecule type" value="Genomic_DNA"/>
</dbReference>
<gene>
    <name evidence="1" type="ORF">VFPBJ_10317</name>
</gene>
<sequence length="89" mass="9743">MHFSSGKRLHRKYSYILTHPKADPAPPSTRQAFDAMLSGPSPSSTVSIFLAGAPRRYRGLMLGRILSCICFTAHYEGPQGTLICGAGWF</sequence>
<comment type="caution">
    <text evidence="1">The sequence shown here is derived from an EMBL/GenBank/DDBJ whole genome shotgun (WGS) entry which is preliminary data.</text>
</comment>
<dbReference type="Proteomes" id="UP000078240">
    <property type="component" value="Unassembled WGS sequence"/>
</dbReference>
<evidence type="ECO:0000313" key="1">
    <source>
        <dbReference type="EMBL" id="OAQ71538.1"/>
    </source>
</evidence>
<protein>
    <submittedName>
        <fullName evidence="1">Uncharacterized protein</fullName>
    </submittedName>
</protein>
<proteinExistence type="predicted"/>